<feature type="transmembrane region" description="Helical" evidence="2">
    <location>
        <begin position="89"/>
        <end position="111"/>
    </location>
</feature>
<dbReference type="GO" id="GO:0005886">
    <property type="term" value="C:plasma membrane"/>
    <property type="evidence" value="ECO:0007669"/>
    <property type="project" value="TreeGrafter"/>
</dbReference>
<feature type="transmembrane region" description="Helical" evidence="2">
    <location>
        <begin position="48"/>
        <end position="69"/>
    </location>
</feature>
<keyword evidence="2" id="KW-0812">Transmembrane</keyword>
<dbReference type="InterPro" id="IPR002528">
    <property type="entry name" value="MATE_fam"/>
</dbReference>
<gene>
    <name evidence="3" type="ORF">D0809_28515</name>
</gene>
<dbReference type="Pfam" id="PF01554">
    <property type="entry name" value="MatE"/>
    <property type="match status" value="1"/>
</dbReference>
<keyword evidence="2" id="KW-1133">Transmembrane helix</keyword>
<evidence type="ECO:0000313" key="3">
    <source>
        <dbReference type="EMBL" id="TEB40849.1"/>
    </source>
</evidence>
<accession>A0A4Y7U4W1</accession>
<organism evidence="3 4">
    <name type="scientific">Flavobacterium circumlabens</name>
    <dbReference type="NCBI Taxonomy" id="2133765"/>
    <lineage>
        <taxon>Bacteria</taxon>
        <taxon>Pseudomonadati</taxon>
        <taxon>Bacteroidota</taxon>
        <taxon>Flavobacteriia</taxon>
        <taxon>Flavobacteriales</taxon>
        <taxon>Flavobacteriaceae</taxon>
        <taxon>Flavobacterium</taxon>
    </lineage>
</organism>
<protein>
    <submittedName>
        <fullName evidence="3">MATE family efflux transporter</fullName>
    </submittedName>
</protein>
<feature type="non-terminal residue" evidence="3">
    <location>
        <position position="1"/>
    </location>
</feature>
<dbReference type="Proteomes" id="UP000298340">
    <property type="component" value="Unassembled WGS sequence"/>
</dbReference>
<dbReference type="EMBL" id="QWDN01000839">
    <property type="protein sequence ID" value="TEB40849.1"/>
    <property type="molecule type" value="Genomic_DNA"/>
</dbReference>
<reference evidence="3 4" key="1">
    <citation type="journal article" date="2018" name="Syst. Appl. Microbiol.">
        <title>Flavobacterium circumlabens sp. nov. and Flavobacterium cupreum sp. nov., two psychrotrophic species isolated from Antarctic environmental samples.</title>
        <authorList>
            <person name="Kralova S."/>
            <person name="Busse H.J."/>
            <person name="Svec P."/>
            <person name="Maslanova I."/>
            <person name="Stankova E."/>
            <person name="Bartak M."/>
            <person name="Sedlacek I."/>
        </authorList>
    </citation>
    <scope>NUCLEOTIDE SEQUENCE [LARGE SCALE GENOMIC DNA]</scope>
    <source>
        <strain evidence="3 4">CCM 8828</strain>
    </source>
</reference>
<dbReference type="GO" id="GO:0042910">
    <property type="term" value="F:xenobiotic transmembrane transporter activity"/>
    <property type="evidence" value="ECO:0007669"/>
    <property type="project" value="InterPro"/>
</dbReference>
<proteinExistence type="predicted"/>
<feature type="transmembrane region" description="Helical" evidence="2">
    <location>
        <begin position="12"/>
        <end position="36"/>
    </location>
</feature>
<dbReference type="InterPro" id="IPR050222">
    <property type="entry name" value="MATE_MdtK"/>
</dbReference>
<feature type="non-terminal residue" evidence="3">
    <location>
        <position position="113"/>
    </location>
</feature>
<dbReference type="AlphaFoldDB" id="A0A4Y7U4W1"/>
<dbReference type="RefSeq" id="WP_262710802.1">
    <property type="nucleotide sequence ID" value="NZ_QWDN01000839.1"/>
</dbReference>
<evidence type="ECO:0000313" key="4">
    <source>
        <dbReference type="Proteomes" id="UP000298340"/>
    </source>
</evidence>
<dbReference type="PANTHER" id="PTHR43298:SF2">
    <property type="entry name" value="FMN_FAD EXPORTER YEEO-RELATED"/>
    <property type="match status" value="1"/>
</dbReference>
<comment type="caution">
    <text evidence="3">The sequence shown here is derived from an EMBL/GenBank/DDBJ whole genome shotgun (WGS) entry which is preliminary data.</text>
</comment>
<sequence length="113" mass="11906">NHAIQIVGLTESLFAIIYSIAIGISIATTAIVARRIGEKEATEAAKSGVQAIVIAILINLLISIPGFIYAKEILQLMGASASSIVYGAIYTRIMIAGSVVVMLIFLINGIFRG</sequence>
<dbReference type="PANTHER" id="PTHR43298">
    <property type="entry name" value="MULTIDRUG RESISTANCE PROTEIN NORM-RELATED"/>
    <property type="match status" value="1"/>
</dbReference>
<name>A0A4Y7U4W1_9FLAO</name>
<keyword evidence="1" id="KW-0813">Transport</keyword>
<keyword evidence="2" id="KW-0472">Membrane</keyword>
<evidence type="ECO:0000256" key="2">
    <source>
        <dbReference type="SAM" id="Phobius"/>
    </source>
</evidence>
<evidence type="ECO:0000256" key="1">
    <source>
        <dbReference type="ARBA" id="ARBA00022448"/>
    </source>
</evidence>
<dbReference type="GO" id="GO:0015297">
    <property type="term" value="F:antiporter activity"/>
    <property type="evidence" value="ECO:0007669"/>
    <property type="project" value="InterPro"/>
</dbReference>